<dbReference type="EMBL" id="MU273472">
    <property type="protein sequence ID" value="KAI0036406.1"/>
    <property type="molecule type" value="Genomic_DNA"/>
</dbReference>
<proteinExistence type="predicted"/>
<organism evidence="1 2">
    <name type="scientific">Vararia minispora EC-137</name>
    <dbReference type="NCBI Taxonomy" id="1314806"/>
    <lineage>
        <taxon>Eukaryota</taxon>
        <taxon>Fungi</taxon>
        <taxon>Dikarya</taxon>
        <taxon>Basidiomycota</taxon>
        <taxon>Agaricomycotina</taxon>
        <taxon>Agaricomycetes</taxon>
        <taxon>Russulales</taxon>
        <taxon>Lachnocladiaceae</taxon>
        <taxon>Vararia</taxon>
    </lineage>
</organism>
<accession>A0ACB8QYS2</accession>
<name>A0ACB8QYS2_9AGAM</name>
<protein>
    <submittedName>
        <fullName evidence="1">Uncharacterized protein</fullName>
    </submittedName>
</protein>
<gene>
    <name evidence="1" type="ORF">K488DRAFT_82198</name>
</gene>
<dbReference type="Proteomes" id="UP000814128">
    <property type="component" value="Unassembled WGS sequence"/>
</dbReference>
<reference evidence="1" key="2">
    <citation type="journal article" date="2022" name="New Phytol.">
        <title>Evolutionary transition to the ectomycorrhizal habit in the genomes of a hyperdiverse lineage of mushroom-forming fungi.</title>
        <authorList>
            <person name="Looney B."/>
            <person name="Miyauchi S."/>
            <person name="Morin E."/>
            <person name="Drula E."/>
            <person name="Courty P.E."/>
            <person name="Kohler A."/>
            <person name="Kuo A."/>
            <person name="LaButti K."/>
            <person name="Pangilinan J."/>
            <person name="Lipzen A."/>
            <person name="Riley R."/>
            <person name="Andreopoulos W."/>
            <person name="He G."/>
            <person name="Johnson J."/>
            <person name="Nolan M."/>
            <person name="Tritt A."/>
            <person name="Barry K.W."/>
            <person name="Grigoriev I.V."/>
            <person name="Nagy L.G."/>
            <person name="Hibbett D."/>
            <person name="Henrissat B."/>
            <person name="Matheny P.B."/>
            <person name="Labbe J."/>
            <person name="Martin F.M."/>
        </authorList>
    </citation>
    <scope>NUCLEOTIDE SEQUENCE</scope>
    <source>
        <strain evidence="1">EC-137</strain>
    </source>
</reference>
<reference evidence="1" key="1">
    <citation type="submission" date="2021-02" db="EMBL/GenBank/DDBJ databases">
        <authorList>
            <consortium name="DOE Joint Genome Institute"/>
            <person name="Ahrendt S."/>
            <person name="Looney B.P."/>
            <person name="Miyauchi S."/>
            <person name="Morin E."/>
            <person name="Drula E."/>
            <person name="Courty P.E."/>
            <person name="Chicoki N."/>
            <person name="Fauchery L."/>
            <person name="Kohler A."/>
            <person name="Kuo A."/>
            <person name="Labutti K."/>
            <person name="Pangilinan J."/>
            <person name="Lipzen A."/>
            <person name="Riley R."/>
            <person name="Andreopoulos W."/>
            <person name="He G."/>
            <person name="Johnson J."/>
            <person name="Barry K.W."/>
            <person name="Grigoriev I.V."/>
            <person name="Nagy L."/>
            <person name="Hibbett D."/>
            <person name="Henrissat B."/>
            <person name="Matheny P.B."/>
            <person name="Labbe J."/>
            <person name="Martin F."/>
        </authorList>
    </citation>
    <scope>NUCLEOTIDE SEQUENCE</scope>
    <source>
        <strain evidence="1">EC-137</strain>
    </source>
</reference>
<evidence type="ECO:0000313" key="2">
    <source>
        <dbReference type="Proteomes" id="UP000814128"/>
    </source>
</evidence>
<evidence type="ECO:0000313" key="1">
    <source>
        <dbReference type="EMBL" id="KAI0036406.1"/>
    </source>
</evidence>
<keyword evidence="2" id="KW-1185">Reference proteome</keyword>
<sequence>MSCAILPIFKSEPLVRASSMRSIRVPYKLLPYGTPDVPSWQRAPLWSWEPEPEASKSESEEGVEPEAKVAPTAPTARHPRSLLSHPPIRASGLTEISLTSPPTETTVHPRPLREEAVIRAPLECPTPIPALVLAAPTTSALGGGSSFDALVEAAIRAAAAEEAATRRLPLRRSSLANVGAQPSPVSRECSEPEGLGHRGTEDEKTEVRVAITSKLTIKIPPRPSFRVAEAEKASSSLKKRKRGAEGRRSQMEMGGPHIQTAVPARVEPRSKKRRVYLALPESSGSTGPSRRSERVASQSTLAAAGYA</sequence>
<comment type="caution">
    <text evidence="1">The sequence shown here is derived from an EMBL/GenBank/DDBJ whole genome shotgun (WGS) entry which is preliminary data.</text>
</comment>